<evidence type="ECO:0000256" key="7">
    <source>
        <dbReference type="ARBA" id="ARBA00022842"/>
    </source>
</evidence>
<dbReference type="PANTHER" id="PTHR20854">
    <property type="entry name" value="INOSITOL MONOPHOSPHATASE"/>
    <property type="match status" value="1"/>
</dbReference>
<evidence type="ECO:0000256" key="6">
    <source>
        <dbReference type="ARBA" id="ARBA00022801"/>
    </source>
</evidence>
<comment type="catalytic activity">
    <reaction evidence="1">
        <text>a myo-inositol phosphate + H2O = myo-inositol + phosphate</text>
        <dbReference type="Rhea" id="RHEA:24056"/>
        <dbReference type="ChEBI" id="CHEBI:15377"/>
        <dbReference type="ChEBI" id="CHEBI:17268"/>
        <dbReference type="ChEBI" id="CHEBI:43474"/>
        <dbReference type="ChEBI" id="CHEBI:84139"/>
        <dbReference type="EC" id="3.1.3.25"/>
    </reaction>
</comment>
<dbReference type="OrthoDB" id="9785695at2"/>
<evidence type="ECO:0000256" key="4">
    <source>
        <dbReference type="ARBA" id="ARBA00013106"/>
    </source>
</evidence>
<dbReference type="Gene3D" id="3.40.190.80">
    <property type="match status" value="1"/>
</dbReference>
<comment type="similarity">
    <text evidence="3">Belongs to the inositol monophosphatase superfamily.</text>
</comment>
<sequence length="258" mass="28865">MQNPDTLIEFANYLADEAGKISKKYFRNKIEIETKSGEYPVTIADREVELHLRSLICTNYPDHRIIGEEFANHDGNSEYTWVIDPIDGTVGFSTGKPTYTTLIALLKKDSPMYGIIDQPINQERFSGKTGEKAYLNRQIISTAEQSVLNNARLNATTPYMFTTDYEQSKFELLRKQVRVTSFGGDAYAFGLLAAGHIDIIMEADLQYYDIAALIPIITAAGGIISDWQGKTLTKDFNGQCLACANLQLQQQVLNLINS</sequence>
<evidence type="ECO:0000256" key="1">
    <source>
        <dbReference type="ARBA" id="ARBA00001033"/>
    </source>
</evidence>
<proteinExistence type="inferred from homology"/>
<protein>
    <recommendedName>
        <fullName evidence="4">inositol-phosphate phosphatase</fullName>
        <ecNumber evidence="4">3.1.3.25</ecNumber>
    </recommendedName>
</protein>
<evidence type="ECO:0000256" key="3">
    <source>
        <dbReference type="ARBA" id="ARBA00009759"/>
    </source>
</evidence>
<gene>
    <name evidence="9" type="ORF">CUN60_10265</name>
</gene>
<reference evidence="10" key="1">
    <citation type="submission" date="2017-11" db="EMBL/GenBank/DDBJ databases">
        <authorList>
            <person name="Chan K.G."/>
            <person name="Lee L.S."/>
        </authorList>
    </citation>
    <scope>NUCLEOTIDE SEQUENCE [LARGE SCALE GENOMIC DNA]</scope>
    <source>
        <strain evidence="10">DSM 100970</strain>
    </source>
</reference>
<dbReference type="PRINTS" id="PR00377">
    <property type="entry name" value="IMPHPHTASES"/>
</dbReference>
<dbReference type="EC" id="3.1.3.25" evidence="4"/>
<dbReference type="AlphaFoldDB" id="A0A2I7N879"/>
<dbReference type="FunFam" id="3.30.540.10:FF:000003">
    <property type="entry name" value="Inositol-1-monophosphatase"/>
    <property type="match status" value="1"/>
</dbReference>
<evidence type="ECO:0000313" key="9">
    <source>
        <dbReference type="EMBL" id="AUR52664.1"/>
    </source>
</evidence>
<accession>A0A2I7N879</accession>
<evidence type="ECO:0000256" key="2">
    <source>
        <dbReference type="ARBA" id="ARBA00001946"/>
    </source>
</evidence>
<dbReference type="PROSITE" id="PS00629">
    <property type="entry name" value="IMP_1"/>
    <property type="match status" value="1"/>
</dbReference>
<dbReference type="RefSeq" id="WP_102951952.1">
    <property type="nucleotide sequence ID" value="NZ_CP024847.1"/>
</dbReference>
<feature type="binding site" evidence="8">
    <location>
        <position position="87"/>
    </location>
    <ligand>
        <name>Mg(2+)</name>
        <dbReference type="ChEBI" id="CHEBI:18420"/>
        <label>1</label>
        <note>catalytic</note>
    </ligand>
</feature>
<keyword evidence="6" id="KW-0378">Hydrolase</keyword>
<dbReference type="EMBL" id="CP024847">
    <property type="protein sequence ID" value="AUR52664.1"/>
    <property type="molecule type" value="Genomic_DNA"/>
</dbReference>
<evidence type="ECO:0000313" key="10">
    <source>
        <dbReference type="Proteomes" id="UP000236655"/>
    </source>
</evidence>
<organism evidence="9 10">
    <name type="scientific">Aquella oligotrophica</name>
    <dbReference type="NCBI Taxonomy" id="2067065"/>
    <lineage>
        <taxon>Bacteria</taxon>
        <taxon>Pseudomonadati</taxon>
        <taxon>Pseudomonadota</taxon>
        <taxon>Betaproteobacteria</taxon>
        <taxon>Neisseriales</taxon>
        <taxon>Neisseriaceae</taxon>
        <taxon>Aquella</taxon>
    </lineage>
</organism>
<comment type="cofactor">
    <cofactor evidence="2 8">
        <name>Mg(2+)</name>
        <dbReference type="ChEBI" id="CHEBI:18420"/>
    </cofactor>
</comment>
<evidence type="ECO:0000256" key="8">
    <source>
        <dbReference type="PIRSR" id="PIRSR600760-2"/>
    </source>
</evidence>
<feature type="binding site" evidence="8">
    <location>
        <position position="68"/>
    </location>
    <ligand>
        <name>Mg(2+)</name>
        <dbReference type="ChEBI" id="CHEBI:18420"/>
        <label>1</label>
        <note>catalytic</note>
    </ligand>
</feature>
<keyword evidence="10" id="KW-1185">Reference proteome</keyword>
<name>A0A2I7N879_9NEIS</name>
<dbReference type="InterPro" id="IPR020583">
    <property type="entry name" value="Inositol_monoP_metal-BS"/>
</dbReference>
<dbReference type="CDD" id="cd01641">
    <property type="entry name" value="Bacterial_IMPase_like_1"/>
    <property type="match status" value="1"/>
</dbReference>
<dbReference type="InterPro" id="IPR000760">
    <property type="entry name" value="Inositol_monophosphatase-like"/>
</dbReference>
<dbReference type="KEGG" id="nba:CUN60_10265"/>
<feature type="binding site" evidence="8">
    <location>
        <position position="84"/>
    </location>
    <ligand>
        <name>Mg(2+)</name>
        <dbReference type="ChEBI" id="CHEBI:18420"/>
        <label>1</label>
        <note>catalytic</note>
    </ligand>
</feature>
<feature type="binding site" evidence="8">
    <location>
        <position position="209"/>
    </location>
    <ligand>
        <name>Mg(2+)</name>
        <dbReference type="ChEBI" id="CHEBI:18420"/>
        <label>1</label>
        <note>catalytic</note>
    </ligand>
</feature>
<feature type="binding site" evidence="8">
    <location>
        <position position="86"/>
    </location>
    <ligand>
        <name>Mg(2+)</name>
        <dbReference type="ChEBI" id="CHEBI:18420"/>
        <label>1</label>
        <note>catalytic</note>
    </ligand>
</feature>
<dbReference type="PANTHER" id="PTHR20854:SF4">
    <property type="entry name" value="INOSITOL-1-MONOPHOSPHATASE-RELATED"/>
    <property type="match status" value="1"/>
</dbReference>
<dbReference type="GO" id="GO:0008934">
    <property type="term" value="F:inositol monophosphate 1-phosphatase activity"/>
    <property type="evidence" value="ECO:0007669"/>
    <property type="project" value="TreeGrafter"/>
</dbReference>
<dbReference type="GO" id="GO:0006020">
    <property type="term" value="P:inositol metabolic process"/>
    <property type="evidence" value="ECO:0007669"/>
    <property type="project" value="TreeGrafter"/>
</dbReference>
<dbReference type="GO" id="GO:0007165">
    <property type="term" value="P:signal transduction"/>
    <property type="evidence" value="ECO:0007669"/>
    <property type="project" value="TreeGrafter"/>
</dbReference>
<dbReference type="Pfam" id="PF00459">
    <property type="entry name" value="Inositol_P"/>
    <property type="match status" value="1"/>
</dbReference>
<dbReference type="Proteomes" id="UP000236655">
    <property type="component" value="Chromosome"/>
</dbReference>
<keyword evidence="7 8" id="KW-0460">Magnesium</keyword>
<dbReference type="GO" id="GO:0046872">
    <property type="term" value="F:metal ion binding"/>
    <property type="evidence" value="ECO:0007669"/>
    <property type="project" value="UniProtKB-KW"/>
</dbReference>
<dbReference type="Gene3D" id="3.30.540.10">
    <property type="entry name" value="Fructose-1,6-Bisphosphatase, subunit A, domain 1"/>
    <property type="match status" value="1"/>
</dbReference>
<dbReference type="SUPFAM" id="SSF56655">
    <property type="entry name" value="Carbohydrate phosphatase"/>
    <property type="match status" value="1"/>
</dbReference>
<evidence type="ECO:0000256" key="5">
    <source>
        <dbReference type="ARBA" id="ARBA00022723"/>
    </source>
</evidence>
<keyword evidence="5 8" id="KW-0479">Metal-binding</keyword>